<dbReference type="PROSITE" id="PS00170">
    <property type="entry name" value="CSA_PPIASE_1"/>
    <property type="match status" value="1"/>
</dbReference>
<dbReference type="AlphaFoldDB" id="A0AAV7TXG9"/>
<dbReference type="PANTHER" id="PTHR11071:SF477">
    <property type="entry name" value="PEPTIDYL-PROLYL CIS-TRANS ISOMERASE B"/>
    <property type="match status" value="1"/>
</dbReference>
<evidence type="ECO:0000256" key="3">
    <source>
        <dbReference type="ARBA" id="ARBA00004319"/>
    </source>
</evidence>
<name>A0AAV7TXG9_PLEWA</name>
<feature type="domain" description="PPIase cyclophilin-type" evidence="11">
    <location>
        <begin position="46"/>
        <end position="203"/>
    </location>
</feature>
<dbReference type="GO" id="GO:0016018">
    <property type="term" value="F:cyclosporin A binding"/>
    <property type="evidence" value="ECO:0007669"/>
    <property type="project" value="TreeGrafter"/>
</dbReference>
<dbReference type="GO" id="GO:0003755">
    <property type="term" value="F:peptidyl-prolyl cis-trans isomerase activity"/>
    <property type="evidence" value="ECO:0007669"/>
    <property type="project" value="UniProtKB-UniRule"/>
</dbReference>
<evidence type="ECO:0000256" key="1">
    <source>
        <dbReference type="ARBA" id="ARBA00000971"/>
    </source>
</evidence>
<dbReference type="CDD" id="cd01926">
    <property type="entry name" value="cyclophilin_ABH_like"/>
    <property type="match status" value="1"/>
</dbReference>
<protein>
    <recommendedName>
        <fullName evidence="10">Peptidyl-prolyl cis-trans isomerase</fullName>
        <shortName evidence="10">PPIase</shortName>
        <ecNumber evidence="10">5.2.1.8</ecNumber>
    </recommendedName>
</protein>
<reference evidence="12" key="1">
    <citation type="journal article" date="2022" name="bioRxiv">
        <title>Sequencing and chromosome-scale assembly of the giantPleurodeles waltlgenome.</title>
        <authorList>
            <person name="Brown T."/>
            <person name="Elewa A."/>
            <person name="Iarovenko S."/>
            <person name="Subramanian E."/>
            <person name="Araus A.J."/>
            <person name="Petzold A."/>
            <person name="Susuki M."/>
            <person name="Suzuki K.-i.T."/>
            <person name="Hayashi T."/>
            <person name="Toyoda A."/>
            <person name="Oliveira C."/>
            <person name="Osipova E."/>
            <person name="Leigh N.D."/>
            <person name="Simon A."/>
            <person name="Yun M.H."/>
        </authorList>
    </citation>
    <scope>NUCLEOTIDE SEQUENCE</scope>
    <source>
        <strain evidence="12">20211129_DDA</strain>
        <tissue evidence="12">Liver</tissue>
    </source>
</reference>
<evidence type="ECO:0000259" key="11">
    <source>
        <dbReference type="PROSITE" id="PS50072"/>
    </source>
</evidence>
<evidence type="ECO:0000256" key="5">
    <source>
        <dbReference type="ARBA" id="ARBA00022824"/>
    </source>
</evidence>
<comment type="function">
    <text evidence="8">PPIase that catalyzes the cis-trans isomerization of proline imidic peptide bonds in oligopeptides and may therefore assist protein folding.</text>
</comment>
<dbReference type="FunFam" id="2.40.100.10:FF:000001">
    <property type="entry name" value="Peptidyl-prolyl cis-trans isomerase"/>
    <property type="match status" value="1"/>
</dbReference>
<dbReference type="PRINTS" id="PR00153">
    <property type="entry name" value="CSAPPISMRASE"/>
</dbReference>
<dbReference type="PROSITE" id="PS50072">
    <property type="entry name" value="CSA_PPIASE_2"/>
    <property type="match status" value="1"/>
</dbReference>
<comment type="caution">
    <text evidence="12">The sequence shown here is derived from an EMBL/GenBank/DDBJ whole genome shotgun (WGS) entry which is preliminary data.</text>
</comment>
<evidence type="ECO:0000313" key="13">
    <source>
        <dbReference type="Proteomes" id="UP001066276"/>
    </source>
</evidence>
<dbReference type="InterPro" id="IPR029000">
    <property type="entry name" value="Cyclophilin-like_dom_sf"/>
</dbReference>
<dbReference type="EMBL" id="JANPWB010000006">
    <property type="protein sequence ID" value="KAJ1181160.1"/>
    <property type="molecule type" value="Genomic_DNA"/>
</dbReference>
<gene>
    <name evidence="12" type="ORF">NDU88_006370</name>
</gene>
<dbReference type="EC" id="5.2.1.8" evidence="10"/>
<comment type="subcellular location">
    <subcellularLocation>
        <location evidence="3">Endoplasmic reticulum lumen</location>
    </subcellularLocation>
    <subcellularLocation>
        <location evidence="2">Melanosome</location>
    </subcellularLocation>
</comment>
<dbReference type="PANTHER" id="PTHR11071">
    <property type="entry name" value="PEPTIDYL-PROLYL CIS-TRANS ISOMERASE"/>
    <property type="match status" value="1"/>
</dbReference>
<dbReference type="GO" id="GO:0005788">
    <property type="term" value="C:endoplasmic reticulum lumen"/>
    <property type="evidence" value="ECO:0007669"/>
    <property type="project" value="UniProtKB-SubCell"/>
</dbReference>
<comment type="similarity">
    <text evidence="9">Belongs to the cyclophilin-type PPIase family. PPIase B subfamily.</text>
</comment>
<evidence type="ECO:0000256" key="10">
    <source>
        <dbReference type="RuleBase" id="RU363019"/>
    </source>
</evidence>
<comment type="function">
    <text evidence="10">PPIases accelerate the folding of proteins. It catalyzes the cis-trans isomerization of proline imidic peptide bonds in oligopeptides.</text>
</comment>
<dbReference type="Gene3D" id="2.40.100.10">
    <property type="entry name" value="Cyclophilin-like"/>
    <property type="match status" value="1"/>
</dbReference>
<dbReference type="InterPro" id="IPR002130">
    <property type="entry name" value="Cyclophilin-type_PPIase_dom"/>
</dbReference>
<evidence type="ECO:0000256" key="7">
    <source>
        <dbReference type="ARBA" id="ARBA00023235"/>
    </source>
</evidence>
<keyword evidence="7 10" id="KW-0413">Isomerase</keyword>
<dbReference type="SUPFAM" id="SSF50891">
    <property type="entry name" value="Cyclophilin-like"/>
    <property type="match status" value="1"/>
</dbReference>
<evidence type="ECO:0000256" key="4">
    <source>
        <dbReference type="ARBA" id="ARBA00022729"/>
    </source>
</evidence>
<keyword evidence="4" id="KW-0732">Signal</keyword>
<dbReference type="GO" id="GO:0042470">
    <property type="term" value="C:melanosome"/>
    <property type="evidence" value="ECO:0007669"/>
    <property type="project" value="UniProtKB-SubCell"/>
</dbReference>
<keyword evidence="5" id="KW-0256">Endoplasmic reticulum</keyword>
<keyword evidence="6 10" id="KW-0697">Rotamase</keyword>
<evidence type="ECO:0000256" key="2">
    <source>
        <dbReference type="ARBA" id="ARBA00004223"/>
    </source>
</evidence>
<accession>A0AAV7TXG9</accession>
<organism evidence="12 13">
    <name type="scientific">Pleurodeles waltl</name>
    <name type="common">Iberian ribbed newt</name>
    <dbReference type="NCBI Taxonomy" id="8319"/>
    <lineage>
        <taxon>Eukaryota</taxon>
        <taxon>Metazoa</taxon>
        <taxon>Chordata</taxon>
        <taxon>Craniata</taxon>
        <taxon>Vertebrata</taxon>
        <taxon>Euteleostomi</taxon>
        <taxon>Amphibia</taxon>
        <taxon>Batrachia</taxon>
        <taxon>Caudata</taxon>
        <taxon>Salamandroidea</taxon>
        <taxon>Salamandridae</taxon>
        <taxon>Pleurodelinae</taxon>
        <taxon>Pleurodeles</taxon>
    </lineage>
</organism>
<sequence>MRPALGKNMKLLVAAALVAGSIIFFLSGFSEAEEKKKGPKVTHKVYFDMKVGDEAVGRIVFGLFGKTCPKTVENFVVLATGEKGFGYKGSKFHRVIKDFMIQGGDFTRGDGTGGKSIYGDRFPDENFKLKHYGPGWVSMANAGKDTNGSQFFITTVKTSWLDGKHVVFGKIIEGMEIVKKIESTKTDGRDKPLKDVVVDDCGVIAVEKPFAIAKE</sequence>
<comment type="catalytic activity">
    <reaction evidence="1 10">
        <text>[protein]-peptidylproline (omega=180) = [protein]-peptidylproline (omega=0)</text>
        <dbReference type="Rhea" id="RHEA:16237"/>
        <dbReference type="Rhea" id="RHEA-COMP:10747"/>
        <dbReference type="Rhea" id="RHEA-COMP:10748"/>
        <dbReference type="ChEBI" id="CHEBI:83833"/>
        <dbReference type="ChEBI" id="CHEBI:83834"/>
        <dbReference type="EC" id="5.2.1.8"/>
    </reaction>
</comment>
<evidence type="ECO:0000313" key="12">
    <source>
        <dbReference type="EMBL" id="KAJ1181160.1"/>
    </source>
</evidence>
<evidence type="ECO:0000256" key="6">
    <source>
        <dbReference type="ARBA" id="ARBA00023110"/>
    </source>
</evidence>
<evidence type="ECO:0000256" key="9">
    <source>
        <dbReference type="ARBA" id="ARBA00038340"/>
    </source>
</evidence>
<keyword evidence="13" id="KW-1185">Reference proteome</keyword>
<dbReference type="Pfam" id="PF00160">
    <property type="entry name" value="Pro_isomerase"/>
    <property type="match status" value="1"/>
</dbReference>
<dbReference type="Proteomes" id="UP001066276">
    <property type="component" value="Chromosome 3_2"/>
</dbReference>
<dbReference type="InterPro" id="IPR020892">
    <property type="entry name" value="Cyclophilin-type_PPIase_CS"/>
</dbReference>
<evidence type="ECO:0000256" key="8">
    <source>
        <dbReference type="ARBA" id="ARBA00037532"/>
    </source>
</evidence>
<dbReference type="GO" id="GO:0006457">
    <property type="term" value="P:protein folding"/>
    <property type="evidence" value="ECO:0007669"/>
    <property type="project" value="InterPro"/>
</dbReference>
<proteinExistence type="inferred from homology"/>